<name>A0ABP0YSD3_9ROSI</name>
<dbReference type="EMBL" id="OZ021739">
    <property type="protein sequence ID" value="CAK9323259.1"/>
    <property type="molecule type" value="Genomic_DNA"/>
</dbReference>
<dbReference type="InterPro" id="IPR040344">
    <property type="entry name" value="At3g17950-like"/>
</dbReference>
<gene>
    <name evidence="1" type="ORF">CITCOLO1_LOCUS15434</name>
</gene>
<evidence type="ECO:0000313" key="2">
    <source>
        <dbReference type="Proteomes" id="UP001642487"/>
    </source>
</evidence>
<evidence type="ECO:0000313" key="1">
    <source>
        <dbReference type="EMBL" id="CAK9323259.1"/>
    </source>
</evidence>
<sequence length="219" mass="24106">MLSDSTMAQQEDGWPLGLRLMNARVGLAGNHDLSASVSFNTLRTHSPSSFSDSSSDLDTESTGSFYHDKSITLGSLIGVSSIFELPRRSTKGNEVEILEDKKKYKSKPWLFCLSLCIKLRPDAVCLNSSPSLEHSLEAERRAPRNHRIHNPTLHGLNDYSPIRPVSGTNSLFSSDQVAPVSFAPAGKKENRRSNGELVRDGNSQGIPLLFSCIYCQLIK</sequence>
<accession>A0ABP0YSD3</accession>
<protein>
    <submittedName>
        <fullName evidence="1">Uncharacterized protein</fullName>
    </submittedName>
</protein>
<dbReference type="PANTHER" id="PTHR33544">
    <property type="entry name" value="DUF4005 DOMAIN-CONTAINING PROTEIN-RELATED"/>
    <property type="match status" value="1"/>
</dbReference>
<reference evidence="1 2" key="1">
    <citation type="submission" date="2024-03" db="EMBL/GenBank/DDBJ databases">
        <authorList>
            <person name="Gkanogiannis A."/>
            <person name="Becerra Lopez-Lavalle L."/>
        </authorList>
    </citation>
    <scope>NUCLEOTIDE SEQUENCE [LARGE SCALE GENOMIC DNA]</scope>
</reference>
<proteinExistence type="predicted"/>
<organism evidence="1 2">
    <name type="scientific">Citrullus colocynthis</name>
    <name type="common">colocynth</name>
    <dbReference type="NCBI Taxonomy" id="252529"/>
    <lineage>
        <taxon>Eukaryota</taxon>
        <taxon>Viridiplantae</taxon>
        <taxon>Streptophyta</taxon>
        <taxon>Embryophyta</taxon>
        <taxon>Tracheophyta</taxon>
        <taxon>Spermatophyta</taxon>
        <taxon>Magnoliopsida</taxon>
        <taxon>eudicotyledons</taxon>
        <taxon>Gunneridae</taxon>
        <taxon>Pentapetalae</taxon>
        <taxon>rosids</taxon>
        <taxon>fabids</taxon>
        <taxon>Cucurbitales</taxon>
        <taxon>Cucurbitaceae</taxon>
        <taxon>Benincaseae</taxon>
        <taxon>Citrullus</taxon>
    </lineage>
</organism>
<dbReference type="PANTHER" id="PTHR33544:SF3">
    <property type="entry name" value="60S RIBOSOMAL PROTEIN L36"/>
    <property type="match status" value="1"/>
</dbReference>
<dbReference type="Proteomes" id="UP001642487">
    <property type="component" value="Chromosome 5"/>
</dbReference>
<keyword evidence="2" id="KW-1185">Reference proteome</keyword>